<dbReference type="EMBL" id="BMIT01000003">
    <property type="protein sequence ID" value="GGE87862.1"/>
    <property type="molecule type" value="Genomic_DNA"/>
</dbReference>
<protein>
    <recommendedName>
        <fullName evidence="9 10">Phosphogluconate dehydratase</fullName>
        <ecNumber evidence="9 10">4.2.1.12</ecNumber>
    </recommendedName>
</protein>
<keyword evidence="4 9" id="KW-0408">Iron</keyword>
<dbReference type="Pfam" id="PF24877">
    <property type="entry name" value="ILV_EDD_C"/>
    <property type="match status" value="1"/>
</dbReference>
<dbReference type="Pfam" id="PF00920">
    <property type="entry name" value="ILVD_EDD_N"/>
    <property type="match status" value="1"/>
</dbReference>
<dbReference type="InterPro" id="IPR042096">
    <property type="entry name" value="Dihydro-acid_dehy_C"/>
</dbReference>
<dbReference type="InterPro" id="IPR020558">
    <property type="entry name" value="DiOHA_6PGluconate_deHydtase_CS"/>
</dbReference>
<evidence type="ECO:0000256" key="8">
    <source>
        <dbReference type="ARBA" id="ARBA00023277"/>
    </source>
</evidence>
<keyword evidence="7 9" id="KW-0456">Lyase</keyword>
<gene>
    <name evidence="9 13" type="primary">edd</name>
    <name evidence="13" type="ORF">GCM10008027_10920</name>
</gene>
<evidence type="ECO:0000256" key="4">
    <source>
        <dbReference type="ARBA" id="ARBA00023004"/>
    </source>
</evidence>
<evidence type="ECO:0000313" key="14">
    <source>
        <dbReference type="Proteomes" id="UP000638462"/>
    </source>
</evidence>
<evidence type="ECO:0000256" key="1">
    <source>
        <dbReference type="ARBA" id="ARBA00006486"/>
    </source>
</evidence>
<dbReference type="SUPFAM" id="SSF143975">
    <property type="entry name" value="IlvD/EDD N-terminal domain-like"/>
    <property type="match status" value="1"/>
</dbReference>
<evidence type="ECO:0000313" key="13">
    <source>
        <dbReference type="EMBL" id="GGE87862.1"/>
    </source>
</evidence>
<comment type="cofactor">
    <cofactor evidence="9">
        <name>[4Fe-4S] cluster</name>
        <dbReference type="ChEBI" id="CHEBI:49883"/>
    </cofactor>
    <text evidence="9">Binds 1 [4Fe-4S] cluster.</text>
</comment>
<keyword evidence="3 9" id="KW-0479">Metal-binding</keyword>
<comment type="function">
    <text evidence="9">Catalyzes the dehydration of 6-phospho-D-gluconate to 2-dehydro-3-deoxy-6-phospho-D-gluconate.</text>
</comment>
<dbReference type="InterPro" id="IPR037237">
    <property type="entry name" value="IlvD/EDD_N"/>
</dbReference>
<reference evidence="14" key="1">
    <citation type="journal article" date="2019" name="Int. J. Syst. Evol. Microbiol.">
        <title>The Global Catalogue of Microorganisms (GCM) 10K type strain sequencing project: providing services to taxonomists for standard genome sequencing and annotation.</title>
        <authorList>
            <consortium name="The Broad Institute Genomics Platform"/>
            <consortium name="The Broad Institute Genome Sequencing Center for Infectious Disease"/>
            <person name="Wu L."/>
            <person name="Ma J."/>
        </authorList>
    </citation>
    <scope>NUCLEOTIDE SEQUENCE [LARGE SCALE GENOMIC DNA]</scope>
    <source>
        <strain evidence="14">CGMCC 1.15394</strain>
    </source>
</reference>
<dbReference type="Gene3D" id="3.50.30.80">
    <property type="entry name" value="IlvD/EDD C-terminal domain-like"/>
    <property type="match status" value="1"/>
</dbReference>
<dbReference type="PANTHER" id="PTHR43661:SF1">
    <property type="entry name" value="PHOSPHOGLUCONATE DEHYDRATASE"/>
    <property type="match status" value="1"/>
</dbReference>
<evidence type="ECO:0000256" key="6">
    <source>
        <dbReference type="ARBA" id="ARBA00023064"/>
    </source>
</evidence>
<organism evidence="13 14">
    <name type="scientific">Pseudoalteromonas gelatinilytica</name>
    <dbReference type="NCBI Taxonomy" id="1703256"/>
    <lineage>
        <taxon>Bacteria</taxon>
        <taxon>Pseudomonadati</taxon>
        <taxon>Pseudomonadota</taxon>
        <taxon>Gammaproteobacteria</taxon>
        <taxon>Alteromonadales</taxon>
        <taxon>Pseudoalteromonadaceae</taxon>
        <taxon>Pseudoalteromonas</taxon>
    </lineage>
</organism>
<comment type="caution">
    <text evidence="13">The sequence shown here is derived from an EMBL/GenBank/DDBJ whole genome shotgun (WGS) entry which is preliminary data.</text>
</comment>
<feature type="binding site" evidence="9">
    <location>
        <position position="182"/>
    </location>
    <ligand>
        <name>[4Fe-4S] cluster</name>
        <dbReference type="ChEBI" id="CHEBI:49883"/>
    </ligand>
</feature>
<comment type="pathway">
    <text evidence="9">Carbohydrate metabolism; Entner-Doudoroff pathway.</text>
</comment>
<keyword evidence="14" id="KW-1185">Reference proteome</keyword>
<accession>A0ABQ1TAU4</accession>
<dbReference type="InterPro" id="IPR056740">
    <property type="entry name" value="ILV_EDD_C"/>
</dbReference>
<comment type="catalytic activity">
    <reaction evidence="9">
        <text>6-phospho-D-gluconate = 2-dehydro-3-deoxy-6-phospho-D-gluconate + H2O</text>
        <dbReference type="Rhea" id="RHEA:17277"/>
        <dbReference type="ChEBI" id="CHEBI:15377"/>
        <dbReference type="ChEBI" id="CHEBI:57569"/>
        <dbReference type="ChEBI" id="CHEBI:58759"/>
        <dbReference type="EC" id="4.2.1.12"/>
    </reaction>
</comment>
<dbReference type="PROSITE" id="PS00887">
    <property type="entry name" value="ILVD_EDD_2"/>
    <property type="match status" value="1"/>
</dbReference>
<dbReference type="SUPFAM" id="SSF52016">
    <property type="entry name" value="LeuD/IlvD-like"/>
    <property type="match status" value="1"/>
</dbReference>
<dbReference type="Proteomes" id="UP000638462">
    <property type="component" value="Unassembled WGS sequence"/>
</dbReference>
<dbReference type="EC" id="4.2.1.12" evidence="9 10"/>
<evidence type="ECO:0000256" key="7">
    <source>
        <dbReference type="ARBA" id="ARBA00023239"/>
    </source>
</evidence>
<feature type="domain" description="Dihydroxy-acid/6-phosphogluconate dehydratase C-terminal" evidence="12">
    <location>
        <begin position="445"/>
        <end position="637"/>
    </location>
</feature>
<proteinExistence type="inferred from homology"/>
<sequence>MLSTIIFVESVIVTEPLSSNYRDESNFMLHPRIQEVTERVIERSKETRQAYLERIAHAKKQTRVRAGLGCGNIAHVMAACSSDDKARLKADEQPNLAIINSYNDMLSAHVPYKDYPEIIKNLATKYDATAQVAGGVPAMCDGVTQGRDGMELSLFSRDVIAMSTAVSLSHDVFDGVFCLGVCDKIVPGLLIGALSFGHLPTYFLPAGPMQSGIPNKEKARVRQKFAQGLVSREELLEAESASYHSAGTCTFYGTANSNQMLMEIMGLHLPGSSFINPYTELRDGLTGHAVETMLKQLIETKDANCLADVVSEKTIINGLVGLLSTGGSTNHAIHLVAIAKAAGVILTWKDMADLSEVVPLLTRIYPNGSADVNHFQAAGGMGFLMKQLLSKGYLHNDVKTIVGDGLEAYTTEPMLDKDSSVIMTNSTGPSKVKWVACPEKSHDEEVLRPIDNPFSKQGGLQLLTGNLGKAVIKVSAVAESHQVVSAPAKVFSSQGQLQEAYSRGELNTDFIAVIKEQGPKAKGMPELHKLTPVMATLQDQGYKVAIVTDGRMSGASGKVPAAIHLAPEAVEGGVIAKIHEGDLVTLDAPAGVLKVHVSDDELAKRELQLSQPSQTYGTGRELFAGFRNIVSSADLGASAFGLE</sequence>
<dbReference type="InterPro" id="IPR000581">
    <property type="entry name" value="ILV_EDD_N"/>
</dbReference>
<keyword evidence="8 9" id="KW-0119">Carbohydrate metabolism</keyword>
<evidence type="ECO:0000259" key="11">
    <source>
        <dbReference type="Pfam" id="PF00920"/>
    </source>
</evidence>
<evidence type="ECO:0000256" key="10">
    <source>
        <dbReference type="NCBIfam" id="TIGR01196"/>
    </source>
</evidence>
<evidence type="ECO:0000256" key="3">
    <source>
        <dbReference type="ARBA" id="ARBA00022723"/>
    </source>
</evidence>
<dbReference type="NCBIfam" id="TIGR01196">
    <property type="entry name" value="edd"/>
    <property type="match status" value="1"/>
</dbReference>
<feature type="binding site" evidence="9">
    <location>
        <position position="249"/>
    </location>
    <ligand>
        <name>[4Fe-4S] cluster</name>
        <dbReference type="ChEBI" id="CHEBI:49883"/>
    </ligand>
</feature>
<evidence type="ECO:0000256" key="9">
    <source>
        <dbReference type="HAMAP-Rule" id="MF_02094"/>
    </source>
</evidence>
<dbReference type="PANTHER" id="PTHR43661">
    <property type="entry name" value="D-XYLONATE DEHYDRATASE"/>
    <property type="match status" value="1"/>
</dbReference>
<evidence type="ECO:0000259" key="12">
    <source>
        <dbReference type="Pfam" id="PF24877"/>
    </source>
</evidence>
<keyword evidence="2 9" id="KW-0004">4Fe-4S</keyword>
<keyword evidence="5 9" id="KW-0411">Iron-sulfur</keyword>
<feature type="domain" description="Dihydroxy-acid/6-phosphogluconate dehydratase N-terminal" evidence="11">
    <location>
        <begin position="93"/>
        <end position="407"/>
    </location>
</feature>
<keyword evidence="6 9" id="KW-0311">Gluconate utilization</keyword>
<evidence type="ECO:0000256" key="5">
    <source>
        <dbReference type="ARBA" id="ARBA00023014"/>
    </source>
</evidence>
<name>A0ABQ1TAU4_9GAMM</name>
<dbReference type="HAMAP" id="MF_02094">
    <property type="entry name" value="Edd"/>
    <property type="match status" value="1"/>
</dbReference>
<evidence type="ECO:0000256" key="2">
    <source>
        <dbReference type="ARBA" id="ARBA00022485"/>
    </source>
</evidence>
<dbReference type="PROSITE" id="PS00886">
    <property type="entry name" value="ILVD_EDD_1"/>
    <property type="match status" value="1"/>
</dbReference>
<comment type="similarity">
    <text evidence="1 9">Belongs to the IlvD/Edd family.</text>
</comment>
<dbReference type="InterPro" id="IPR004786">
    <property type="entry name" value="6-phosphgluc_deHydtase"/>
</dbReference>